<feature type="transmembrane region" description="Helical" evidence="1">
    <location>
        <begin position="90"/>
        <end position="109"/>
    </location>
</feature>
<evidence type="ECO:0000313" key="2">
    <source>
        <dbReference type="EMBL" id="BFO70717.1"/>
    </source>
</evidence>
<proteinExistence type="predicted"/>
<accession>A0AB33IY17</accession>
<name>A0AB33IY17_9BACT</name>
<feature type="transmembrane region" description="Helical" evidence="1">
    <location>
        <begin position="66"/>
        <end position="84"/>
    </location>
</feature>
<evidence type="ECO:0008006" key="3">
    <source>
        <dbReference type="Google" id="ProtNLM"/>
    </source>
</evidence>
<dbReference type="EMBL" id="AP035785">
    <property type="protein sequence ID" value="BFO70717.1"/>
    <property type="molecule type" value="Genomic_DNA"/>
</dbReference>
<reference evidence="2" key="1">
    <citation type="submission" date="2024-07" db="EMBL/GenBank/DDBJ databases">
        <title>Complete genome sequence of Prevotella sp. YM-2024 GTC17253.</title>
        <authorList>
            <person name="Hayashi M."/>
            <person name="Muto Y."/>
            <person name="Tanaka K."/>
            <person name="Niwa H."/>
        </authorList>
    </citation>
    <scope>NUCLEOTIDE SEQUENCE</scope>
    <source>
        <strain evidence="2">GTC17253</strain>
    </source>
</reference>
<dbReference type="AlphaFoldDB" id="A0AB33IY17"/>
<sequence>MAFQLNQLEKAIDDIQQQVSNKIRAHQDENGFPKMEDYYLNDEQLTDYLFDKQAILDSLGSERTKLTVSGFLIVLPILAMSLYPQDRLPWGQNSIFVGVGIGFGLYLLYRAIGKAYIHYQLKKLYNPQIEEYIDRVLSYNK</sequence>
<organism evidence="2">
    <name type="scientific">Prevotella sp. GTC17253</name>
    <dbReference type="NCBI Taxonomy" id="3236793"/>
    <lineage>
        <taxon>Bacteria</taxon>
        <taxon>Pseudomonadati</taxon>
        <taxon>Bacteroidota</taxon>
        <taxon>Bacteroidia</taxon>
        <taxon>Bacteroidales</taxon>
        <taxon>Prevotellaceae</taxon>
        <taxon>Prevotella</taxon>
    </lineage>
</organism>
<keyword evidence="1" id="KW-0812">Transmembrane</keyword>
<gene>
    <name evidence="2" type="ORF">GTC17253_06830</name>
</gene>
<keyword evidence="1" id="KW-0472">Membrane</keyword>
<evidence type="ECO:0000256" key="1">
    <source>
        <dbReference type="SAM" id="Phobius"/>
    </source>
</evidence>
<protein>
    <recommendedName>
        <fullName evidence="3">SoxR reducing system RseC family protein</fullName>
    </recommendedName>
</protein>
<keyword evidence="1" id="KW-1133">Transmembrane helix</keyword>